<dbReference type="SUPFAM" id="SSF56235">
    <property type="entry name" value="N-terminal nucleophile aminohydrolases (Ntn hydrolases)"/>
    <property type="match status" value="1"/>
</dbReference>
<evidence type="ECO:0008006" key="4">
    <source>
        <dbReference type="Google" id="ProtNLM"/>
    </source>
</evidence>
<reference evidence="2 3" key="1">
    <citation type="submission" date="2017-12" db="EMBL/GenBank/DDBJ databases">
        <title>Hemimetabolous genomes reveal molecular basis of termite eusociality.</title>
        <authorList>
            <person name="Harrison M.C."/>
            <person name="Jongepier E."/>
            <person name="Robertson H.M."/>
            <person name="Arning N."/>
            <person name="Bitard-Feildel T."/>
            <person name="Chao H."/>
            <person name="Childers C.P."/>
            <person name="Dinh H."/>
            <person name="Doddapaneni H."/>
            <person name="Dugan S."/>
            <person name="Gowin J."/>
            <person name="Greiner C."/>
            <person name="Han Y."/>
            <person name="Hu H."/>
            <person name="Hughes D.S.T."/>
            <person name="Huylmans A.-K."/>
            <person name="Kemena C."/>
            <person name="Kremer L.P.M."/>
            <person name="Lee S.L."/>
            <person name="Lopez-Ezquerra A."/>
            <person name="Mallet L."/>
            <person name="Monroy-Kuhn J.M."/>
            <person name="Moser A."/>
            <person name="Murali S.C."/>
            <person name="Muzny D.M."/>
            <person name="Otani S."/>
            <person name="Piulachs M.-D."/>
            <person name="Poelchau M."/>
            <person name="Qu J."/>
            <person name="Schaub F."/>
            <person name="Wada-Katsumata A."/>
            <person name="Worley K.C."/>
            <person name="Xie Q."/>
            <person name="Ylla G."/>
            <person name="Poulsen M."/>
            <person name="Gibbs R.A."/>
            <person name="Schal C."/>
            <person name="Richards S."/>
            <person name="Belles X."/>
            <person name="Korb J."/>
            <person name="Bornberg-Bauer E."/>
        </authorList>
    </citation>
    <scope>NUCLEOTIDE SEQUENCE [LARGE SCALE GENOMIC DNA]</scope>
    <source>
        <tissue evidence="2">Whole body</tissue>
    </source>
</reference>
<dbReference type="EMBL" id="NEVH01019964">
    <property type="protein sequence ID" value="PNF22159.1"/>
    <property type="molecule type" value="Genomic_DNA"/>
</dbReference>
<gene>
    <name evidence="2" type="ORF">B7P43_G05769</name>
</gene>
<dbReference type="GO" id="GO:0005737">
    <property type="term" value="C:cytoplasm"/>
    <property type="evidence" value="ECO:0007669"/>
    <property type="project" value="TreeGrafter"/>
</dbReference>
<dbReference type="InterPro" id="IPR029055">
    <property type="entry name" value="Ntn_hydrolases_N"/>
</dbReference>
<dbReference type="GO" id="GO:0016787">
    <property type="term" value="F:hydrolase activity"/>
    <property type="evidence" value="ECO:0007669"/>
    <property type="project" value="InterPro"/>
</dbReference>
<organism evidence="2 3">
    <name type="scientific">Cryptotermes secundus</name>
    <dbReference type="NCBI Taxonomy" id="105785"/>
    <lineage>
        <taxon>Eukaryota</taxon>
        <taxon>Metazoa</taxon>
        <taxon>Ecdysozoa</taxon>
        <taxon>Arthropoda</taxon>
        <taxon>Hexapoda</taxon>
        <taxon>Insecta</taxon>
        <taxon>Pterygota</taxon>
        <taxon>Neoptera</taxon>
        <taxon>Polyneoptera</taxon>
        <taxon>Dictyoptera</taxon>
        <taxon>Blattodea</taxon>
        <taxon>Blattoidea</taxon>
        <taxon>Termitoidae</taxon>
        <taxon>Kalotermitidae</taxon>
        <taxon>Cryptotermitinae</taxon>
        <taxon>Cryptotermes</taxon>
    </lineage>
</organism>
<evidence type="ECO:0000256" key="1">
    <source>
        <dbReference type="ARBA" id="ARBA00010872"/>
    </source>
</evidence>
<comment type="similarity">
    <text evidence="1">Belongs to the Ntn-hydrolase family.</text>
</comment>
<dbReference type="PANTHER" id="PTHR10188:SF41">
    <property type="entry name" value="ISOASPARTYL PEPTIDASE_L-ASPARAGINASE"/>
    <property type="match status" value="1"/>
</dbReference>
<protein>
    <recommendedName>
        <fullName evidence="4">Isoaspartyl peptidase/L-asparaginase</fullName>
    </recommendedName>
</protein>
<proteinExistence type="inferred from homology"/>
<accession>A0A2J7Q0R9</accession>
<evidence type="ECO:0000313" key="3">
    <source>
        <dbReference type="Proteomes" id="UP000235965"/>
    </source>
</evidence>
<dbReference type="PANTHER" id="PTHR10188">
    <property type="entry name" value="L-ASPARAGINASE"/>
    <property type="match status" value="1"/>
</dbReference>
<evidence type="ECO:0000313" key="2">
    <source>
        <dbReference type="EMBL" id="PNF22159.1"/>
    </source>
</evidence>
<keyword evidence="3" id="KW-1185">Reference proteome</keyword>
<dbReference type="Pfam" id="PF01112">
    <property type="entry name" value="Asparaginase_2"/>
    <property type="match status" value="1"/>
</dbReference>
<dbReference type="GO" id="GO:0033345">
    <property type="term" value="P:L-asparagine catabolic process via L-aspartate"/>
    <property type="evidence" value="ECO:0007669"/>
    <property type="project" value="TreeGrafter"/>
</dbReference>
<dbReference type="Proteomes" id="UP000235965">
    <property type="component" value="Unassembled WGS sequence"/>
</dbReference>
<comment type="caution">
    <text evidence="2">The sequence shown here is derived from an EMBL/GenBank/DDBJ whole genome shotgun (WGS) entry which is preliminary data.</text>
</comment>
<dbReference type="InterPro" id="IPR000246">
    <property type="entry name" value="Peptidase_T2"/>
</dbReference>
<name>A0A2J7Q0R9_9NEOP</name>
<sequence length="179" mass="18843">MVEPVVLVHGGAGNISINRVEPKLVGVCTAARRGYKVLISGGSVIDAVQSAVQYMEDDEAFNAGYGSVLNVDGEVEMDAIIMEGRELKTGSVGAIKNVAHPVDVARLVMEKTPHVMLVGEGAKQFASEQGVPDVPIGQLVTKFAKESLEKRKAGSVSTTTELGMSSSVASFSRVTVILR</sequence>
<dbReference type="AlphaFoldDB" id="A0A2J7Q0R9"/>
<dbReference type="OrthoDB" id="2262349at2759"/>